<evidence type="ECO:0000313" key="3">
    <source>
        <dbReference type="EMBL" id="MDU0259415.1"/>
    </source>
</evidence>
<feature type="domain" description="DZANK-type" evidence="2">
    <location>
        <begin position="3"/>
        <end position="49"/>
    </location>
</feature>
<feature type="transmembrane region" description="Helical" evidence="1">
    <location>
        <begin position="128"/>
        <end position="150"/>
    </location>
</feature>
<evidence type="ECO:0000259" key="2">
    <source>
        <dbReference type="Pfam" id="PF12773"/>
    </source>
</evidence>
<gene>
    <name evidence="3" type="ORF">RVH17_04675</name>
</gene>
<proteinExistence type="predicted"/>
<dbReference type="InterPro" id="IPR008523">
    <property type="entry name" value="DUF805"/>
</dbReference>
<dbReference type="GO" id="GO:0005886">
    <property type="term" value="C:plasma membrane"/>
    <property type="evidence" value="ECO:0007669"/>
    <property type="project" value="TreeGrafter"/>
</dbReference>
<dbReference type="EMBL" id="JAWDES010000004">
    <property type="protein sequence ID" value="MDU0259415.1"/>
    <property type="molecule type" value="Genomic_DNA"/>
</dbReference>
<organism evidence="3 4">
    <name type="scientific">Alistipes finegoldii</name>
    <dbReference type="NCBI Taxonomy" id="214856"/>
    <lineage>
        <taxon>Bacteria</taxon>
        <taxon>Pseudomonadati</taxon>
        <taxon>Bacteroidota</taxon>
        <taxon>Bacteroidia</taxon>
        <taxon>Bacteroidales</taxon>
        <taxon>Rikenellaceae</taxon>
        <taxon>Alistipes</taxon>
    </lineage>
</organism>
<reference evidence="3" key="1">
    <citation type="submission" date="2023-10" db="EMBL/GenBank/DDBJ databases">
        <title>Genome Sequence of the Bacteria from From Gut Wall in Crohn's Disease.</title>
        <authorList>
            <person name="Rodriguez-Palacios A."/>
        </authorList>
    </citation>
    <scope>NUCLEOTIDE SEQUENCE</scope>
    <source>
        <strain evidence="3">CavFT-hAR58</strain>
    </source>
</reference>
<dbReference type="RefSeq" id="WP_276744073.1">
    <property type="nucleotide sequence ID" value="NZ_JADNPH010000006.1"/>
</dbReference>
<sequence length="201" mass="22142">MFCRNCGAEMADNARICMKCGVMAGDGDKFCSNCGAEPDPKAVICVKCGYELKPFSLPIQERPERPAIPPKGYDFGSAIRAGFNNYAIFQGRSTRTEFWYWTLFILIVNGLLLCGLISGISIADETQIGIFGVAYSLFNLVTLLPSLAVTIRRLHDTGKSGWNFLIALIPIIGALALIIWLSMPGNYYAIYRDGNIKSHNQ</sequence>
<feature type="transmembrane region" description="Helical" evidence="1">
    <location>
        <begin position="162"/>
        <end position="183"/>
    </location>
</feature>
<keyword evidence="1" id="KW-1133">Transmembrane helix</keyword>
<dbReference type="AlphaFoldDB" id="A0AAE4LKH0"/>
<keyword evidence="1" id="KW-0812">Transmembrane</keyword>
<comment type="caution">
    <text evidence="3">The sequence shown here is derived from an EMBL/GenBank/DDBJ whole genome shotgun (WGS) entry which is preliminary data.</text>
</comment>
<accession>A0AAE4LKH0</accession>
<dbReference type="Pfam" id="PF12773">
    <property type="entry name" value="DZR"/>
    <property type="match status" value="1"/>
</dbReference>
<name>A0AAE4LKH0_9BACT</name>
<feature type="transmembrane region" description="Helical" evidence="1">
    <location>
        <begin position="98"/>
        <end position="122"/>
    </location>
</feature>
<evidence type="ECO:0000256" key="1">
    <source>
        <dbReference type="SAM" id="Phobius"/>
    </source>
</evidence>
<dbReference type="Pfam" id="PF05656">
    <property type="entry name" value="DUF805"/>
    <property type="match status" value="1"/>
</dbReference>
<keyword evidence="1" id="KW-0472">Membrane</keyword>
<dbReference type="Proteomes" id="UP001181347">
    <property type="component" value="Unassembled WGS sequence"/>
</dbReference>
<dbReference type="PANTHER" id="PTHR34980:SF2">
    <property type="entry name" value="INNER MEMBRANE PROTEIN YHAH-RELATED"/>
    <property type="match status" value="1"/>
</dbReference>
<protein>
    <submittedName>
        <fullName evidence="3">Zinc-ribbon domain-containing protein</fullName>
    </submittedName>
</protein>
<evidence type="ECO:0000313" key="4">
    <source>
        <dbReference type="Proteomes" id="UP001181347"/>
    </source>
</evidence>
<dbReference type="InterPro" id="IPR025874">
    <property type="entry name" value="DZR"/>
</dbReference>
<dbReference type="PANTHER" id="PTHR34980">
    <property type="entry name" value="INNER MEMBRANE PROTEIN-RELATED-RELATED"/>
    <property type="match status" value="1"/>
</dbReference>